<reference evidence="1 2" key="1">
    <citation type="journal article" date="2023" name="Elife">
        <title>Identification of key yeast species and microbe-microbe interactions impacting larval growth of Drosophila in the wild.</title>
        <authorList>
            <person name="Mure A."/>
            <person name="Sugiura Y."/>
            <person name="Maeda R."/>
            <person name="Honda K."/>
            <person name="Sakurai N."/>
            <person name="Takahashi Y."/>
            <person name="Watada M."/>
            <person name="Katoh T."/>
            <person name="Gotoh A."/>
            <person name="Gotoh Y."/>
            <person name="Taniguchi I."/>
            <person name="Nakamura K."/>
            <person name="Hayashi T."/>
            <person name="Katayama T."/>
            <person name="Uemura T."/>
            <person name="Hattori Y."/>
        </authorList>
    </citation>
    <scope>NUCLEOTIDE SEQUENCE [LARGE SCALE GENOMIC DNA]</scope>
    <source>
        <strain evidence="1 2">SC-9</strain>
    </source>
</reference>
<dbReference type="Pfam" id="PF00687">
    <property type="entry name" value="Ribosomal_L1"/>
    <property type="match status" value="1"/>
</dbReference>
<dbReference type="InterPro" id="IPR028364">
    <property type="entry name" value="Ribosomal_uL1/biogenesis"/>
</dbReference>
<evidence type="ECO:0000313" key="1">
    <source>
        <dbReference type="EMBL" id="GMM37162.1"/>
    </source>
</evidence>
<dbReference type="EMBL" id="BTFZ01000011">
    <property type="protein sequence ID" value="GMM37162.1"/>
    <property type="molecule type" value="Genomic_DNA"/>
</dbReference>
<keyword evidence="2" id="KW-1185">Reference proteome</keyword>
<accession>A0AAV5QRY4</accession>
<comment type="caution">
    <text evidence="1">The sequence shown here is derived from an EMBL/GenBank/DDBJ whole genome shotgun (WGS) entry which is preliminary data.</text>
</comment>
<dbReference type="RefSeq" id="XP_064854158.1">
    <property type="nucleotide sequence ID" value="XM_064998086.1"/>
</dbReference>
<proteinExistence type="predicted"/>
<evidence type="ECO:0000313" key="2">
    <source>
        <dbReference type="Proteomes" id="UP001360560"/>
    </source>
</evidence>
<organism evidence="1 2">
    <name type="scientific">Saccharomycopsis crataegensis</name>
    <dbReference type="NCBI Taxonomy" id="43959"/>
    <lineage>
        <taxon>Eukaryota</taxon>
        <taxon>Fungi</taxon>
        <taxon>Dikarya</taxon>
        <taxon>Ascomycota</taxon>
        <taxon>Saccharomycotina</taxon>
        <taxon>Saccharomycetes</taxon>
        <taxon>Saccharomycopsidaceae</taxon>
        <taxon>Saccharomycopsis</taxon>
    </lineage>
</organism>
<dbReference type="GeneID" id="90075137"/>
<dbReference type="InterPro" id="IPR023674">
    <property type="entry name" value="Ribosomal_uL1-like"/>
</dbReference>
<dbReference type="SUPFAM" id="SSF56808">
    <property type="entry name" value="Ribosomal protein L1"/>
    <property type="match status" value="1"/>
</dbReference>
<dbReference type="Proteomes" id="UP001360560">
    <property type="component" value="Unassembled WGS sequence"/>
</dbReference>
<dbReference type="AlphaFoldDB" id="A0AAV5QRY4"/>
<name>A0AAV5QRY4_9ASCO</name>
<protein>
    <submittedName>
        <fullName evidence="1">Utp30 protein</fullName>
    </submittedName>
</protein>
<dbReference type="CDD" id="cd00403">
    <property type="entry name" value="Ribosomal_L1"/>
    <property type="match status" value="1"/>
</dbReference>
<sequence length="308" mass="35556">MLLLNSAYEQTGLQSIKALKSHTKKKNIDNEDKQNETIYLMITSDKPVVKRNDHIPRIIQIPSKFGKIRDKRILLITKDPTMTYRKQLEVTDSDTEHLFKGIYGLKKFSSRMHNKRYQRGIYNDYDVIMADQRIHHKLFDVLGKNFYQKNKKVPYMIQMNSPEKLEQFKKKKKIDKVVNKKTDAELDEEEVNNYYVYQQVKSILRNTTVVYTENGNTLSIKVGTTDMKSSEVMANMEAVVAFLTSEKYKLSGGFVMSFGPSVKADPKNIVKNRILNIHVKTSDSSSLPVYVASKDETTNDSGNNNDNF</sequence>
<gene>
    <name evidence="1" type="ORF">DASC09_044870</name>
</gene>